<gene>
    <name evidence="1" type="ORF">WKI67_32735</name>
</gene>
<protein>
    <submittedName>
        <fullName evidence="1">SpoIIE family protein phosphatase</fullName>
    </submittedName>
</protein>
<organism evidence="1 2">
    <name type="scientific">Streptomyces achmelvichensis</name>
    <dbReference type="NCBI Taxonomy" id="3134111"/>
    <lineage>
        <taxon>Bacteria</taxon>
        <taxon>Bacillati</taxon>
        <taxon>Actinomycetota</taxon>
        <taxon>Actinomycetes</taxon>
        <taxon>Kitasatosporales</taxon>
        <taxon>Streptomycetaceae</taxon>
        <taxon>Streptomyces</taxon>
    </lineage>
</organism>
<name>A0ACC6Q3D4_9ACTN</name>
<proteinExistence type="predicted"/>
<sequence>MAARYGRRRSVLRMRTLAGQVFLLQVAIVVLLVAAGMGALVLQSRSDSEREARNRSVAVAETFAHSPGIEAALESPDPTAILQPRAEEARKRSGVDFIVVLSTQGIRYTHPLPDRIGKQFVGNLAPARAGKVVTEKITGTIGPLVQAVVPVRGANGAVIGMVSAGITIDHVSGVVEDQFPLLLGAAGVVLLLTTGGTALVSRRLRRQTHGLGPTEMTRMYEHHDAVLHAVREGVLIVDGEGRLLLANDEARRLLSLPADVEGRPVAELGLDPRTAELLTSGRIASDEVHLVGDRLLAVNQRSTDADGGPPGSVATIRDTTELQALSGRADVAQARLKLLYDAGTEIGTTLDVVRTCEELAEFAVGRFADYATVDLMSAVLRGEEPTPSGGGAEMHRVAFHGLRQDSALYPLGTAIRFLPTTPMGAGIGKGEAVLEPDLAALRGWQQQSPVRAQKLVDSGFHSMIAVPLRARGVILGVAMFWRSKRPEAFEEEDLSLAEELVARAAVSVDNARRYTREHTMAVTLQRSLLPRGLPEQNALDVAFRYRPAQAGLGGLGGVGGDWFDIIPLPGARVALVVGDVVGHGLHAAATMGRLRTAVHNFSTLDLPPDELLWHLDELVARIDQEEVADGNEGGEAGVTGATCLYAIYDPSTGRCTMARAGHVQPVVLHANGTADFAEVPGGPPLGLGGLPFETLELQLPENSSLVLYTDGLVEDRERDIDESLALLRRTVAGHPDRSPDETCEAVLRALLPERPRDDIALLVGRTRVLDPAKVADWEVRPDPSAVGEVRGAVARTLAEWGLEEEAFTTELILSELVTNAIRYAIGPIHVRLILDRSLICEVSDHSSTSPHLRQAATTDEGGRGLFLVAQFADRWGTRYTPDGKVIWTEQPLPSEEL</sequence>
<evidence type="ECO:0000313" key="2">
    <source>
        <dbReference type="Proteomes" id="UP001377168"/>
    </source>
</evidence>
<accession>A0ACC6Q3D4</accession>
<evidence type="ECO:0000313" key="1">
    <source>
        <dbReference type="EMBL" id="MEJ8638131.1"/>
    </source>
</evidence>
<keyword evidence="2" id="KW-1185">Reference proteome</keyword>
<comment type="caution">
    <text evidence="1">The sequence shown here is derived from an EMBL/GenBank/DDBJ whole genome shotgun (WGS) entry which is preliminary data.</text>
</comment>
<dbReference type="EMBL" id="JBBKAJ010000022">
    <property type="protein sequence ID" value="MEJ8638131.1"/>
    <property type="molecule type" value="Genomic_DNA"/>
</dbReference>
<reference evidence="1" key="1">
    <citation type="submission" date="2024-03" db="EMBL/GenBank/DDBJ databases">
        <title>Novel Streptomyces species of biotechnological and ecological value are a feature of Machair soil.</title>
        <authorList>
            <person name="Prole J.R."/>
            <person name="Goodfellow M."/>
            <person name="Allenby N."/>
            <person name="Ward A.C."/>
        </authorList>
    </citation>
    <scope>NUCLEOTIDE SEQUENCE</scope>
    <source>
        <strain evidence="1">MS2.AVA.5</strain>
    </source>
</reference>
<dbReference type="Proteomes" id="UP001377168">
    <property type="component" value="Unassembled WGS sequence"/>
</dbReference>